<evidence type="ECO:0000259" key="2">
    <source>
        <dbReference type="SMART" id="SM00458"/>
    </source>
</evidence>
<dbReference type="Pfam" id="PF00652">
    <property type="entry name" value="Ricin_B_lectin"/>
    <property type="match status" value="1"/>
</dbReference>
<keyword evidence="4" id="KW-1185">Reference proteome</keyword>
<sequence>MRVQALVEATHRPVIRRALGIASVLALIGAGAVTGSIAGTATAGPVREGVPVPSAQVPMIAQAALACPSLTPARLAGQLMAESGFRQDATTERGGSGLAGLTDEVWEQWKPWVDAKRLDPEANVFALAHSMCDTVGRIRHEDVGGALWELALGAHRSGVETVLARAAVPDDSAAYVNEVASYAAWYAARPDFATQDPGDPADPPVQDPDVAPIPVPDEYVQLVKAAGEECAVVSGPRIAAQLMAASAFNRNKVGPDDAQGIAQFLPVVWNRYGQAGESPWDPAVAILTLGRTMCALSAELSGLAEDPYPVALAAFQWGPTAVRQAEGVPDSPSVRDFAQRVLGYTAYYAKDTRLGTPAAPPPAATVTPTPTPTATASPSPVTTRSPVGNVAAPPPVQQEDDEPAAPPAANPPPANNSPTQYQIKGYADKCIDAPKGADGVALQLWTCTGGASQKFTFEDGTIRHKGFCMDLAWGETADGTRVQLARCNGGQAQRFKVNASHDLVNTALGKCVDVVDWNDANGAALQLWTCEGETNQKWWAS</sequence>
<dbReference type="Gene3D" id="2.80.10.50">
    <property type="match status" value="2"/>
</dbReference>
<evidence type="ECO:0000313" key="3">
    <source>
        <dbReference type="EMBL" id="MDP9793670.1"/>
    </source>
</evidence>
<proteinExistence type="predicted"/>
<feature type="compositionally biased region" description="Low complexity" evidence="1">
    <location>
        <begin position="364"/>
        <end position="383"/>
    </location>
</feature>
<dbReference type="InterPro" id="IPR035992">
    <property type="entry name" value="Ricin_B-like_lectins"/>
</dbReference>
<dbReference type="PROSITE" id="PS50231">
    <property type="entry name" value="RICIN_B_LECTIN"/>
    <property type="match status" value="1"/>
</dbReference>
<evidence type="ECO:0000313" key="4">
    <source>
        <dbReference type="Proteomes" id="UP001240984"/>
    </source>
</evidence>
<dbReference type="InterPro" id="IPR000772">
    <property type="entry name" value="Ricin_B_lectin"/>
</dbReference>
<dbReference type="SUPFAM" id="SSF50370">
    <property type="entry name" value="Ricin B-like lectins"/>
    <property type="match status" value="1"/>
</dbReference>
<dbReference type="Gene3D" id="1.10.530.10">
    <property type="match status" value="2"/>
</dbReference>
<comment type="caution">
    <text evidence="3">The sequence shown here is derived from an EMBL/GenBank/DDBJ whole genome shotgun (WGS) entry which is preliminary data.</text>
</comment>
<feature type="domain" description="Ricin B lectin" evidence="2">
    <location>
        <begin position="417"/>
        <end position="541"/>
    </location>
</feature>
<accession>A0ABT9MQG1</accession>
<reference evidence="3 4" key="1">
    <citation type="submission" date="2023-07" db="EMBL/GenBank/DDBJ databases">
        <title>Sequencing the genomes of 1000 actinobacteria strains.</title>
        <authorList>
            <person name="Klenk H.-P."/>
        </authorList>
    </citation>
    <scope>NUCLEOTIDE SEQUENCE [LARGE SCALE GENOMIC DNA]</scope>
    <source>
        <strain evidence="3 4">DSM 44710</strain>
    </source>
</reference>
<protein>
    <recommendedName>
        <fullName evidence="2">Ricin B lectin domain-containing protein</fullName>
    </recommendedName>
</protein>
<organism evidence="3 4">
    <name type="scientific">Catenuloplanes nepalensis</name>
    <dbReference type="NCBI Taxonomy" id="587533"/>
    <lineage>
        <taxon>Bacteria</taxon>
        <taxon>Bacillati</taxon>
        <taxon>Actinomycetota</taxon>
        <taxon>Actinomycetes</taxon>
        <taxon>Micromonosporales</taxon>
        <taxon>Micromonosporaceae</taxon>
        <taxon>Catenuloplanes</taxon>
    </lineage>
</organism>
<dbReference type="InterPro" id="IPR023346">
    <property type="entry name" value="Lysozyme-like_dom_sf"/>
</dbReference>
<feature type="region of interest" description="Disordered" evidence="1">
    <location>
        <begin position="353"/>
        <end position="419"/>
    </location>
</feature>
<dbReference type="RefSeq" id="WP_306828747.1">
    <property type="nucleotide sequence ID" value="NZ_JAUSRA010000001.1"/>
</dbReference>
<dbReference type="Proteomes" id="UP001240984">
    <property type="component" value="Unassembled WGS sequence"/>
</dbReference>
<dbReference type="SUPFAM" id="SSF53955">
    <property type="entry name" value="Lysozyme-like"/>
    <property type="match status" value="2"/>
</dbReference>
<name>A0ABT9MQG1_9ACTN</name>
<gene>
    <name evidence="3" type="ORF">J2S43_002182</name>
</gene>
<evidence type="ECO:0000256" key="1">
    <source>
        <dbReference type="SAM" id="MobiDB-lite"/>
    </source>
</evidence>
<dbReference type="SMART" id="SM00458">
    <property type="entry name" value="RICIN"/>
    <property type="match status" value="1"/>
</dbReference>
<feature type="compositionally biased region" description="Pro residues" evidence="1">
    <location>
        <begin position="404"/>
        <end position="415"/>
    </location>
</feature>
<dbReference type="EMBL" id="JAUSRA010000001">
    <property type="protein sequence ID" value="MDP9793670.1"/>
    <property type="molecule type" value="Genomic_DNA"/>
</dbReference>